<protein>
    <submittedName>
        <fullName evidence="3">Melanoma-associated antigen E1</fullName>
    </submittedName>
</protein>
<name>A0A1D1XP26_9ARAE</name>
<dbReference type="AlphaFoldDB" id="A0A1D1XP26"/>
<accession>A0A1D1XP26</accession>
<feature type="region of interest" description="Disordered" evidence="1">
    <location>
        <begin position="26"/>
        <end position="119"/>
    </location>
</feature>
<evidence type="ECO:0000256" key="2">
    <source>
        <dbReference type="SAM" id="SignalP"/>
    </source>
</evidence>
<feature type="chain" id="PRO_5008899608" evidence="2">
    <location>
        <begin position="30"/>
        <end position="119"/>
    </location>
</feature>
<reference evidence="3" key="1">
    <citation type="submission" date="2015-07" db="EMBL/GenBank/DDBJ databases">
        <title>Transcriptome Assembly of Anthurium amnicola.</title>
        <authorList>
            <person name="Suzuki J."/>
        </authorList>
    </citation>
    <scope>NUCLEOTIDE SEQUENCE</scope>
</reference>
<feature type="signal peptide" evidence="2">
    <location>
        <begin position="1"/>
        <end position="29"/>
    </location>
</feature>
<feature type="compositionally biased region" description="Pro residues" evidence="1">
    <location>
        <begin position="87"/>
        <end position="107"/>
    </location>
</feature>
<evidence type="ECO:0000256" key="1">
    <source>
        <dbReference type="SAM" id="MobiDB-lite"/>
    </source>
</evidence>
<gene>
    <name evidence="3" type="primary">MAGEE1_0</name>
    <name evidence="3" type="ORF">g.20817</name>
</gene>
<dbReference type="EMBL" id="GDJX01023788">
    <property type="protein sequence ID" value="JAT44148.1"/>
    <property type="molecule type" value="Transcribed_RNA"/>
</dbReference>
<feature type="non-terminal residue" evidence="3">
    <location>
        <position position="119"/>
    </location>
</feature>
<organism evidence="3">
    <name type="scientific">Anthurium amnicola</name>
    <dbReference type="NCBI Taxonomy" id="1678845"/>
    <lineage>
        <taxon>Eukaryota</taxon>
        <taxon>Viridiplantae</taxon>
        <taxon>Streptophyta</taxon>
        <taxon>Embryophyta</taxon>
        <taxon>Tracheophyta</taxon>
        <taxon>Spermatophyta</taxon>
        <taxon>Magnoliopsida</taxon>
        <taxon>Liliopsida</taxon>
        <taxon>Araceae</taxon>
        <taxon>Pothoideae</taxon>
        <taxon>Potheae</taxon>
        <taxon>Anthurium</taxon>
    </lineage>
</organism>
<proteinExistence type="predicted"/>
<feature type="compositionally biased region" description="Polar residues" evidence="1">
    <location>
        <begin position="48"/>
        <end position="60"/>
    </location>
</feature>
<evidence type="ECO:0000313" key="3">
    <source>
        <dbReference type="EMBL" id="JAT44148.1"/>
    </source>
</evidence>
<sequence>MASKRRIYLLFVLICLSLVIVSHIPSANSQAIPAPATPGGADTKGKTDNTPATGGNTPKDNNPPAASEPPKENNPPTADPAKSTAQPDPPKNTDPPKNNPQPQPDPGKTPDNGNNNNNN</sequence>
<keyword evidence="2" id="KW-0732">Signal</keyword>